<name>A0A381ZRM0_9ZZZZ</name>
<organism evidence="2">
    <name type="scientific">marine metagenome</name>
    <dbReference type="NCBI Taxonomy" id="408172"/>
    <lineage>
        <taxon>unclassified sequences</taxon>
        <taxon>metagenomes</taxon>
        <taxon>ecological metagenomes</taxon>
    </lineage>
</organism>
<evidence type="ECO:0000259" key="1">
    <source>
        <dbReference type="Pfam" id="PF09832"/>
    </source>
</evidence>
<protein>
    <recommendedName>
        <fullName evidence="1">DUF2059 domain-containing protein</fullName>
    </recommendedName>
</protein>
<evidence type="ECO:0000313" key="2">
    <source>
        <dbReference type="EMBL" id="SVA91890.1"/>
    </source>
</evidence>
<dbReference type="EMBL" id="UINC01022387">
    <property type="protein sequence ID" value="SVA91890.1"/>
    <property type="molecule type" value="Genomic_DNA"/>
</dbReference>
<feature type="domain" description="DUF2059" evidence="1">
    <location>
        <begin position="94"/>
        <end position="150"/>
    </location>
</feature>
<dbReference type="InterPro" id="IPR018637">
    <property type="entry name" value="DUF2059"/>
</dbReference>
<dbReference type="AlphaFoldDB" id="A0A381ZRM0"/>
<reference evidence="2" key="1">
    <citation type="submission" date="2018-05" db="EMBL/GenBank/DDBJ databases">
        <authorList>
            <person name="Lanie J.A."/>
            <person name="Ng W.-L."/>
            <person name="Kazmierczak K.M."/>
            <person name="Andrzejewski T.M."/>
            <person name="Davidsen T.M."/>
            <person name="Wayne K.J."/>
            <person name="Tettelin H."/>
            <person name="Glass J.I."/>
            <person name="Rusch D."/>
            <person name="Podicherti R."/>
            <person name="Tsui H.-C.T."/>
            <person name="Winkler M.E."/>
        </authorList>
    </citation>
    <scope>NUCLEOTIDE SEQUENCE</scope>
</reference>
<sequence>MNKPYKQILALTALIGCFLLLHAIVLAETSPSIDKNRDIFKLLEVSGLLKQMDYIKDEATNSYARVISITYPKVPDQFWDDFNKLAGKDEMKVLLDRVVAVYDKHMSHEVIKQLITMFSTPFWDEWKQKMPTISREAGLIGSQWTQELLQSQSFKKKLDSLVSKYDLEKLNSAPETSHSKNESKK</sequence>
<dbReference type="Pfam" id="PF09832">
    <property type="entry name" value="DUF2059"/>
    <property type="match status" value="1"/>
</dbReference>
<accession>A0A381ZRM0</accession>
<dbReference type="PROSITE" id="PS51257">
    <property type="entry name" value="PROKAR_LIPOPROTEIN"/>
    <property type="match status" value="1"/>
</dbReference>
<gene>
    <name evidence="2" type="ORF">METZ01_LOCUS144744</name>
</gene>
<proteinExistence type="predicted"/>